<dbReference type="PROSITE" id="PS00463">
    <property type="entry name" value="ZN2_CY6_FUNGAL_1"/>
    <property type="match status" value="1"/>
</dbReference>
<dbReference type="InterPro" id="IPR007219">
    <property type="entry name" value="XnlR_reg_dom"/>
</dbReference>
<evidence type="ECO:0000313" key="9">
    <source>
        <dbReference type="EMBL" id="THV44675.1"/>
    </source>
</evidence>
<dbReference type="AlphaFoldDB" id="A0A4S8QNG0"/>
<keyword evidence="10" id="KW-1185">Reference proteome</keyword>
<dbReference type="PANTHER" id="PTHR31313:SF81">
    <property type="entry name" value="TY1 ENHANCER ACTIVATOR"/>
    <property type="match status" value="1"/>
</dbReference>
<evidence type="ECO:0000256" key="5">
    <source>
        <dbReference type="ARBA" id="ARBA00023125"/>
    </source>
</evidence>
<gene>
    <name evidence="9" type="ORF">BGAL_0597g00100</name>
</gene>
<evidence type="ECO:0000256" key="2">
    <source>
        <dbReference type="ARBA" id="ARBA00022723"/>
    </source>
</evidence>
<keyword evidence="4" id="KW-0805">Transcription regulation</keyword>
<dbReference type="GO" id="GO:0000981">
    <property type="term" value="F:DNA-binding transcription factor activity, RNA polymerase II-specific"/>
    <property type="evidence" value="ECO:0007669"/>
    <property type="project" value="InterPro"/>
</dbReference>
<proteinExistence type="predicted"/>
<reference evidence="9 10" key="1">
    <citation type="submission" date="2017-12" db="EMBL/GenBank/DDBJ databases">
        <title>Comparative genomics of Botrytis spp.</title>
        <authorList>
            <person name="Valero-Jimenez C.A."/>
            <person name="Tapia P."/>
            <person name="Veloso J."/>
            <person name="Silva-Moreno E."/>
            <person name="Staats M."/>
            <person name="Valdes J.H."/>
            <person name="Van Kan J.A.L."/>
        </authorList>
    </citation>
    <scope>NUCLEOTIDE SEQUENCE [LARGE SCALE GENOMIC DNA]</scope>
    <source>
        <strain evidence="9 10">MUCL435</strain>
    </source>
</reference>
<organism evidence="9 10">
    <name type="scientific">Botrytis galanthina</name>
    <dbReference type="NCBI Taxonomy" id="278940"/>
    <lineage>
        <taxon>Eukaryota</taxon>
        <taxon>Fungi</taxon>
        <taxon>Dikarya</taxon>
        <taxon>Ascomycota</taxon>
        <taxon>Pezizomycotina</taxon>
        <taxon>Leotiomycetes</taxon>
        <taxon>Helotiales</taxon>
        <taxon>Sclerotiniaceae</taxon>
        <taxon>Botrytis</taxon>
    </lineage>
</organism>
<dbReference type="GO" id="GO:0006351">
    <property type="term" value="P:DNA-templated transcription"/>
    <property type="evidence" value="ECO:0007669"/>
    <property type="project" value="InterPro"/>
</dbReference>
<dbReference type="Pfam" id="PF04082">
    <property type="entry name" value="Fungal_trans"/>
    <property type="match status" value="1"/>
</dbReference>
<dbReference type="GO" id="GO:0003677">
    <property type="term" value="F:DNA binding"/>
    <property type="evidence" value="ECO:0007669"/>
    <property type="project" value="UniProtKB-KW"/>
</dbReference>
<evidence type="ECO:0000259" key="8">
    <source>
        <dbReference type="PROSITE" id="PS50048"/>
    </source>
</evidence>
<evidence type="ECO:0000256" key="6">
    <source>
        <dbReference type="ARBA" id="ARBA00023163"/>
    </source>
</evidence>
<dbReference type="SMART" id="SM00066">
    <property type="entry name" value="GAL4"/>
    <property type="match status" value="1"/>
</dbReference>
<dbReference type="Pfam" id="PF00172">
    <property type="entry name" value="Zn_clus"/>
    <property type="match status" value="1"/>
</dbReference>
<sequence length="766" mass="85221">MNLASDRKEKRTGVACEECRKRKRKCDGLRPSCTLCNVSQKDCQYAGTVETRKRKQWDAEYVAVLEEQNSTLRAQVAQLQAGQASCLVSSDNPSSTLSLANASESPSLPSHQANVLVGEQRNTARTELPLSSSAINDIATLVWRLDLGDKGEPMFSGPSGNFCIPSSADAVCARSEARKRSQVFNNMMPIHDACYNLSLKMNLMNLFLTQLNPVHQFIPPSYKLYPELYPFEEPALDLLYGSVFAAGALFSTVQEERNAGKEFEECMDMNSVKACREQPSLPVVQALSIIAWRELSQEHNSCASLYISMAGGLAMGLGLHAIGLGALSKSDTSKRLLEQEQENRLRTFWSLFFIDRIAATMLGISCVVPWRRVQVPTLHSLLGADASHDELAFSYNCGLWQLHDQFMDQIYSFEFKALELSQRSRLLILARAELLAFKQAMPSWLLVPTSTAASIPPRSALFLQMSYQMSLLMIHRPYLGDPPASDSFSLAFATISSAAIRMTQYIHLFRKHYLAEPTCTLPSSSNIKQSKPTAALPFIVHHILTASIMHLLFSTSRTPTQISLARRRLQICMETLTALQDEWPVASKAIAQIQELAVQWNVVDALPLKWSFVGEVSQPNSISVQQADTSTLIQNNSNTIQNNSNATQNSTVNTSERFDTNRITTTEVFEESRDDIYDPHTFLQHAADPAQEFDPDVYTAAFSVEDGDESWMGQLDFMLNDDANSSSLWKDSSQFPGVLSPARDFDLGGVVFDVPDLRTDHPAQMD</sequence>
<keyword evidence="2" id="KW-0479">Metal-binding</keyword>
<keyword evidence="7" id="KW-0539">Nucleus</keyword>
<evidence type="ECO:0000256" key="3">
    <source>
        <dbReference type="ARBA" id="ARBA00022833"/>
    </source>
</evidence>
<keyword evidence="6" id="KW-0804">Transcription</keyword>
<dbReference type="GO" id="GO:0008270">
    <property type="term" value="F:zinc ion binding"/>
    <property type="evidence" value="ECO:0007669"/>
    <property type="project" value="InterPro"/>
</dbReference>
<name>A0A4S8QNG0_9HELO</name>
<evidence type="ECO:0000256" key="7">
    <source>
        <dbReference type="ARBA" id="ARBA00023242"/>
    </source>
</evidence>
<protein>
    <recommendedName>
        <fullName evidence="8">Zn(2)-C6 fungal-type domain-containing protein</fullName>
    </recommendedName>
</protein>
<dbReference type="PROSITE" id="PS50048">
    <property type="entry name" value="ZN2_CY6_FUNGAL_2"/>
    <property type="match status" value="1"/>
</dbReference>
<evidence type="ECO:0000313" key="10">
    <source>
        <dbReference type="Proteomes" id="UP000308671"/>
    </source>
</evidence>
<accession>A0A4S8QNG0</accession>
<dbReference type="InterPro" id="IPR051615">
    <property type="entry name" value="Transcr_Regulatory_Elem"/>
</dbReference>
<comment type="caution">
    <text evidence="9">The sequence shown here is derived from an EMBL/GenBank/DDBJ whole genome shotgun (WGS) entry which is preliminary data.</text>
</comment>
<dbReference type="Gene3D" id="4.10.240.10">
    <property type="entry name" value="Zn(2)-C6 fungal-type DNA-binding domain"/>
    <property type="match status" value="1"/>
</dbReference>
<dbReference type="InterPro" id="IPR036864">
    <property type="entry name" value="Zn2-C6_fun-type_DNA-bd_sf"/>
</dbReference>
<dbReference type="OrthoDB" id="10249920at2759"/>
<evidence type="ECO:0000256" key="4">
    <source>
        <dbReference type="ARBA" id="ARBA00023015"/>
    </source>
</evidence>
<keyword evidence="3" id="KW-0862">Zinc</keyword>
<comment type="subcellular location">
    <subcellularLocation>
        <location evidence="1">Nucleus</location>
    </subcellularLocation>
</comment>
<dbReference type="PANTHER" id="PTHR31313">
    <property type="entry name" value="TY1 ENHANCER ACTIVATOR"/>
    <property type="match status" value="1"/>
</dbReference>
<dbReference type="EMBL" id="PQXL01000596">
    <property type="protein sequence ID" value="THV44675.1"/>
    <property type="molecule type" value="Genomic_DNA"/>
</dbReference>
<dbReference type="CDD" id="cd00067">
    <property type="entry name" value="GAL4"/>
    <property type="match status" value="1"/>
</dbReference>
<feature type="domain" description="Zn(2)-C6 fungal-type" evidence="8">
    <location>
        <begin position="15"/>
        <end position="45"/>
    </location>
</feature>
<keyword evidence="5" id="KW-0238">DNA-binding</keyword>
<dbReference type="SUPFAM" id="SSF57701">
    <property type="entry name" value="Zn2/Cys6 DNA-binding domain"/>
    <property type="match status" value="1"/>
</dbReference>
<dbReference type="CDD" id="cd12148">
    <property type="entry name" value="fungal_TF_MHR"/>
    <property type="match status" value="1"/>
</dbReference>
<evidence type="ECO:0000256" key="1">
    <source>
        <dbReference type="ARBA" id="ARBA00004123"/>
    </source>
</evidence>
<dbReference type="InterPro" id="IPR001138">
    <property type="entry name" value="Zn2Cys6_DnaBD"/>
</dbReference>
<dbReference type="GO" id="GO:0005634">
    <property type="term" value="C:nucleus"/>
    <property type="evidence" value="ECO:0007669"/>
    <property type="project" value="UniProtKB-SubCell"/>
</dbReference>
<dbReference type="Proteomes" id="UP000308671">
    <property type="component" value="Unassembled WGS sequence"/>
</dbReference>